<gene>
    <name evidence="1" type="ORF">H4N64_32895</name>
</gene>
<name>A0A7X1J8Q8_9ACTN</name>
<evidence type="ECO:0000313" key="1">
    <source>
        <dbReference type="EMBL" id="MBC2906254.1"/>
    </source>
</evidence>
<dbReference type="Proteomes" id="UP000584670">
    <property type="component" value="Unassembled WGS sequence"/>
</dbReference>
<dbReference type="RefSeq" id="WP_186286155.1">
    <property type="nucleotide sequence ID" value="NZ_JACMSF010000047.1"/>
</dbReference>
<keyword evidence="2" id="KW-1185">Reference proteome</keyword>
<dbReference type="AlphaFoldDB" id="A0A7X1J8Q8"/>
<proteinExistence type="predicted"/>
<accession>A0A7X1J8Q8</accession>
<comment type="caution">
    <text evidence="1">The sequence shown here is derived from an EMBL/GenBank/DDBJ whole genome shotgun (WGS) entry which is preliminary data.</text>
</comment>
<sequence>MAFLADSAFRFASRDPSKLAAAGAQLGMQVTEAGLTEAAALAVNVWQFLTDGPADSARGQHDCLLSLLVKDVGKPDQCLWGVRRGRDQCMWVSRNMLVEFFQSAIAVAPRSHQGGSQSLLRQLRQIF</sequence>
<organism evidence="1 2">
    <name type="scientific">Streptomyces cupreus</name>
    <dbReference type="NCBI Taxonomy" id="2759956"/>
    <lineage>
        <taxon>Bacteria</taxon>
        <taxon>Bacillati</taxon>
        <taxon>Actinomycetota</taxon>
        <taxon>Actinomycetes</taxon>
        <taxon>Kitasatosporales</taxon>
        <taxon>Streptomycetaceae</taxon>
        <taxon>Streptomyces</taxon>
    </lineage>
</organism>
<evidence type="ECO:0000313" key="2">
    <source>
        <dbReference type="Proteomes" id="UP000584670"/>
    </source>
</evidence>
<reference evidence="1 2" key="1">
    <citation type="submission" date="2020-08" db="EMBL/GenBank/DDBJ databases">
        <title>Streptomyces sp. PSKA01 genome sequencing and assembly.</title>
        <authorList>
            <person name="Mandal S."/>
            <person name="Maiti P.K."/>
            <person name="Das P."/>
        </authorList>
    </citation>
    <scope>NUCLEOTIDE SEQUENCE [LARGE SCALE GENOMIC DNA]</scope>
    <source>
        <strain evidence="1 2">PSKA01</strain>
    </source>
</reference>
<dbReference type="EMBL" id="JACMSF010000047">
    <property type="protein sequence ID" value="MBC2906254.1"/>
    <property type="molecule type" value="Genomic_DNA"/>
</dbReference>
<protein>
    <submittedName>
        <fullName evidence="1">Uncharacterized protein</fullName>
    </submittedName>
</protein>